<evidence type="ECO:0000313" key="2">
    <source>
        <dbReference type="EnsemblMetazoa" id="PHUM018330-PA"/>
    </source>
</evidence>
<reference evidence="1" key="1">
    <citation type="submission" date="2007-04" db="EMBL/GenBank/DDBJ databases">
        <title>Annotation of Pediculus humanus corporis strain USDA.</title>
        <authorList>
            <person name="Kirkness E."/>
            <person name="Hannick L."/>
            <person name="Hass B."/>
            <person name="Bruggner R."/>
            <person name="Lawson D."/>
            <person name="Bidwell S."/>
            <person name="Joardar V."/>
            <person name="Caler E."/>
            <person name="Walenz B."/>
            <person name="Inman J."/>
            <person name="Schobel S."/>
            <person name="Galinsky K."/>
            <person name="Amedeo P."/>
            <person name="Strausberg R."/>
        </authorList>
    </citation>
    <scope>NUCLEOTIDE SEQUENCE</scope>
    <source>
        <strain evidence="1">USDA</strain>
    </source>
</reference>
<sequence length="154" mass="17550">MFSTSNKFLNTLNSFKSVCLNLEGNSDKKIVEIAKQCTDEFSLGAKTLTVFNNYINGINKTCTELTNVDEIIRLALKKVKEPTIVIPYELQNDFLKCISELYSKSHDDDDDENKQSLKNDRKVLSDIIESSQENLIQIKDIIHVTEDMGKKNLL</sequence>
<evidence type="ECO:0000313" key="3">
    <source>
        <dbReference type="Proteomes" id="UP000009046"/>
    </source>
</evidence>
<dbReference type="Proteomes" id="UP000009046">
    <property type="component" value="Unassembled WGS sequence"/>
</dbReference>
<proteinExistence type="predicted"/>
<reference evidence="1" key="2">
    <citation type="submission" date="2007-04" db="EMBL/GenBank/DDBJ databases">
        <title>The genome of the human body louse.</title>
        <authorList>
            <consortium name="The Human Body Louse Genome Consortium"/>
            <person name="Kirkness E."/>
            <person name="Walenz B."/>
            <person name="Hass B."/>
            <person name="Bruggner R."/>
            <person name="Strausberg R."/>
        </authorList>
    </citation>
    <scope>NUCLEOTIDE SEQUENCE</scope>
    <source>
        <strain evidence="1">USDA</strain>
    </source>
</reference>
<keyword evidence="3" id="KW-1185">Reference proteome</keyword>
<dbReference type="EMBL" id="AAZO01000222">
    <property type="status" value="NOT_ANNOTATED_CDS"/>
    <property type="molecule type" value="Genomic_DNA"/>
</dbReference>
<dbReference type="AlphaFoldDB" id="E0V9R0"/>
<dbReference type="GeneID" id="8233795"/>
<organism>
    <name type="scientific">Pediculus humanus subsp. corporis</name>
    <name type="common">Body louse</name>
    <dbReference type="NCBI Taxonomy" id="121224"/>
    <lineage>
        <taxon>Eukaryota</taxon>
        <taxon>Metazoa</taxon>
        <taxon>Ecdysozoa</taxon>
        <taxon>Arthropoda</taxon>
        <taxon>Hexapoda</taxon>
        <taxon>Insecta</taxon>
        <taxon>Pterygota</taxon>
        <taxon>Neoptera</taxon>
        <taxon>Paraneoptera</taxon>
        <taxon>Psocodea</taxon>
        <taxon>Troctomorpha</taxon>
        <taxon>Phthiraptera</taxon>
        <taxon>Anoplura</taxon>
        <taxon>Pediculidae</taxon>
        <taxon>Pediculus</taxon>
    </lineage>
</organism>
<gene>
    <name evidence="2" type="primary">8233795</name>
    <name evidence="1" type="ORF">Phum_PHUM018330</name>
</gene>
<dbReference type="EMBL" id="DS234995">
    <property type="protein sequence ID" value="EEB10095.1"/>
    <property type="molecule type" value="Genomic_DNA"/>
</dbReference>
<reference evidence="2" key="3">
    <citation type="submission" date="2020-05" db="UniProtKB">
        <authorList>
            <consortium name="EnsemblMetazoa"/>
        </authorList>
    </citation>
    <scope>IDENTIFICATION</scope>
    <source>
        <strain evidence="2">USDA</strain>
    </source>
</reference>
<protein>
    <submittedName>
        <fullName evidence="1 2">Uncharacterized protein</fullName>
    </submittedName>
</protein>
<accession>E0V9R0</accession>
<evidence type="ECO:0000313" key="1">
    <source>
        <dbReference type="EMBL" id="EEB10095.1"/>
    </source>
</evidence>
<dbReference type="InParanoid" id="E0V9R0"/>
<dbReference type="CTD" id="8233795"/>
<dbReference type="EnsemblMetazoa" id="PHUM018330-RA">
    <property type="protein sequence ID" value="PHUM018330-PA"/>
    <property type="gene ID" value="PHUM018330"/>
</dbReference>
<name>E0V9R0_PEDHC</name>
<dbReference type="HOGENOM" id="CLU_1706372_0_0_1"/>
<dbReference type="KEGG" id="phu:Phum_PHUM018330"/>
<dbReference type="VEuPathDB" id="VectorBase:PHUM018330"/>
<dbReference type="RefSeq" id="XP_002422833.1">
    <property type="nucleotide sequence ID" value="XM_002422788.1"/>
</dbReference>